<comment type="caution">
    <text evidence="3">The sequence shown here is derived from an EMBL/GenBank/DDBJ whole genome shotgun (WGS) entry which is preliminary data.</text>
</comment>
<evidence type="ECO:0000313" key="3">
    <source>
        <dbReference type="EMBL" id="KAA8904201.1"/>
    </source>
</evidence>
<keyword evidence="4" id="KW-1185">Reference proteome</keyword>
<gene>
    <name evidence="3" type="ORF">TRICI_005576</name>
</gene>
<dbReference type="SUPFAM" id="SSF51735">
    <property type="entry name" value="NAD(P)-binding Rossmann-fold domains"/>
    <property type="match status" value="1"/>
</dbReference>
<organism evidence="3 4">
    <name type="scientific">Trichomonascus ciferrii</name>
    <dbReference type="NCBI Taxonomy" id="44093"/>
    <lineage>
        <taxon>Eukaryota</taxon>
        <taxon>Fungi</taxon>
        <taxon>Dikarya</taxon>
        <taxon>Ascomycota</taxon>
        <taxon>Saccharomycotina</taxon>
        <taxon>Dipodascomycetes</taxon>
        <taxon>Dipodascales</taxon>
        <taxon>Trichomonascaceae</taxon>
        <taxon>Trichomonascus</taxon>
        <taxon>Trichomonascus ciferrii complex</taxon>
    </lineage>
</organism>
<dbReference type="PANTHER" id="PTHR43976">
    <property type="entry name" value="SHORT CHAIN DEHYDROGENASE"/>
    <property type="match status" value="1"/>
</dbReference>
<protein>
    <submittedName>
        <fullName evidence="3">Uncharacterized protein</fullName>
    </submittedName>
</protein>
<dbReference type="OrthoDB" id="1933717at2759"/>
<accession>A0A642URW0</accession>
<dbReference type="AlphaFoldDB" id="A0A642URW0"/>
<dbReference type="InterPro" id="IPR036291">
    <property type="entry name" value="NAD(P)-bd_dom_sf"/>
</dbReference>
<dbReference type="EMBL" id="SWFS01000433">
    <property type="protein sequence ID" value="KAA8904201.1"/>
    <property type="molecule type" value="Genomic_DNA"/>
</dbReference>
<dbReference type="PANTHER" id="PTHR43976:SF16">
    <property type="entry name" value="SHORT-CHAIN DEHYDROGENASE_REDUCTASE FAMILY PROTEIN"/>
    <property type="match status" value="1"/>
</dbReference>
<dbReference type="Gene3D" id="3.40.50.720">
    <property type="entry name" value="NAD(P)-binding Rossmann-like Domain"/>
    <property type="match status" value="1"/>
</dbReference>
<evidence type="ECO:0000256" key="2">
    <source>
        <dbReference type="ARBA" id="ARBA00023002"/>
    </source>
</evidence>
<dbReference type="GO" id="GO:0016491">
    <property type="term" value="F:oxidoreductase activity"/>
    <property type="evidence" value="ECO:0007669"/>
    <property type="project" value="UniProtKB-KW"/>
</dbReference>
<proteinExistence type="inferred from homology"/>
<comment type="similarity">
    <text evidence="1">Belongs to the short-chain dehydrogenases/reductases (SDR) family.</text>
</comment>
<dbReference type="Proteomes" id="UP000761534">
    <property type="component" value="Unassembled WGS sequence"/>
</dbReference>
<dbReference type="VEuPathDB" id="FungiDB:TRICI_005576"/>
<evidence type="ECO:0000313" key="4">
    <source>
        <dbReference type="Proteomes" id="UP000761534"/>
    </source>
</evidence>
<keyword evidence="2" id="KW-0560">Oxidoreductase</keyword>
<name>A0A642URW0_9ASCO</name>
<evidence type="ECO:0000256" key="1">
    <source>
        <dbReference type="ARBA" id="ARBA00006484"/>
    </source>
</evidence>
<sequence>MEDWQVAGQIESSFVNCTNVMEVMVPVFKKQQYGHFIAVTDINASSGGPGVGVLSGTQQAVESFCEGVALSLLSFNIRVTIVQTDAEITLLTNPVVFAKPLPKYKSTLVGKTRDILANSTRFPTKAFDNTLSAITAIAGIKDPPGRLFVGENVIDQVKNKLTTFSEELDNYSD</sequence>
<reference evidence="3" key="1">
    <citation type="journal article" date="2019" name="G3 (Bethesda)">
        <title>Genome Assemblies of Two Rare Opportunistic Yeast Pathogens: Diutina rugosa (syn. Candida rugosa) and Trichomonascus ciferrii (syn. Candida ciferrii).</title>
        <authorList>
            <person name="Mixao V."/>
            <person name="Saus E."/>
            <person name="Hansen A.P."/>
            <person name="Lass-Florl C."/>
            <person name="Gabaldon T."/>
        </authorList>
    </citation>
    <scope>NUCLEOTIDE SEQUENCE</scope>
    <source>
        <strain evidence="3">CBS 4856</strain>
    </source>
</reference>
<dbReference type="InterPro" id="IPR051911">
    <property type="entry name" value="SDR_oxidoreductase"/>
</dbReference>